<gene>
    <name evidence="2" type="ORF">TIFTF001_002735</name>
</gene>
<dbReference type="Gene3D" id="3.30.559.10">
    <property type="entry name" value="Chloramphenicol acetyltransferase-like domain"/>
    <property type="match status" value="2"/>
</dbReference>
<dbReference type="InterPro" id="IPR023213">
    <property type="entry name" value="CAT-like_dom_sf"/>
</dbReference>
<dbReference type="PANTHER" id="PTHR31896">
    <property type="entry name" value="FAMILY REGULATORY PROTEIN, PUTATIVE (AFU_ORTHOLOGUE AFUA_3G14730)-RELATED"/>
    <property type="match status" value="1"/>
</dbReference>
<dbReference type="AlphaFoldDB" id="A0AA87Z6T4"/>
<protein>
    <recommendedName>
        <fullName evidence="4">HXXXD-type acyl-transferase family protein</fullName>
    </recommendedName>
</protein>
<dbReference type="PANTHER" id="PTHR31896:SF39">
    <property type="entry name" value="PROTEIN ENHANCED PSEUDOMONAS SUSCEPTIBILITY 1-LIKE"/>
    <property type="match status" value="1"/>
</dbReference>
<comment type="caution">
    <text evidence="2">The sequence shown here is derived from an EMBL/GenBank/DDBJ whole genome shotgun (WGS) entry which is preliminary data.</text>
</comment>
<dbReference type="GO" id="GO:0016740">
    <property type="term" value="F:transferase activity"/>
    <property type="evidence" value="ECO:0007669"/>
    <property type="project" value="UniProtKB-KW"/>
</dbReference>
<evidence type="ECO:0000256" key="1">
    <source>
        <dbReference type="ARBA" id="ARBA00022679"/>
    </source>
</evidence>
<dbReference type="Proteomes" id="UP001187192">
    <property type="component" value="Unassembled WGS sequence"/>
</dbReference>
<organism evidence="2 3">
    <name type="scientific">Ficus carica</name>
    <name type="common">Common fig</name>
    <dbReference type="NCBI Taxonomy" id="3494"/>
    <lineage>
        <taxon>Eukaryota</taxon>
        <taxon>Viridiplantae</taxon>
        <taxon>Streptophyta</taxon>
        <taxon>Embryophyta</taxon>
        <taxon>Tracheophyta</taxon>
        <taxon>Spermatophyta</taxon>
        <taxon>Magnoliopsida</taxon>
        <taxon>eudicotyledons</taxon>
        <taxon>Gunneridae</taxon>
        <taxon>Pentapetalae</taxon>
        <taxon>rosids</taxon>
        <taxon>fabids</taxon>
        <taxon>Rosales</taxon>
        <taxon>Moraceae</taxon>
        <taxon>Ficeae</taxon>
        <taxon>Ficus</taxon>
    </lineage>
</organism>
<accession>A0AA87Z6T4</accession>
<proteinExistence type="predicted"/>
<dbReference type="Pfam" id="PF02458">
    <property type="entry name" value="Transferase"/>
    <property type="match status" value="1"/>
</dbReference>
<name>A0AA87Z6T4_FICCA</name>
<sequence>MKQIRLISTSTVRPENDHNHYNEFTNHRIELTPCDLQLLQVDPIQKGLLFHKPQNGNFNIQHLKTTLSHTHNIFFPLAGRLAMTENDDATVSFHIDCDGSGALFLHAALDGVTVADVLHPVYIPDDVVNFFPMNGVPNYEGVSKPLLAVQVTELVDGVFVGCTMNHVVLDGTSFWQFFNTWSEISRSGEGGAGGGGGVSSHIPPLYFSREFLDNISINLPIRIPFKPECFAKNPNKPPSLKQRMFHFSKENIAKLKAKANAEMGSAKISSLQAILARLFVSVTRNRNLKPDEAVTYKVIVGLRPRTDPPLPERYFGNAVLFGSVGATAGEVLEKGYCWAAWQMNRMVSSQTSEEVNKFMKDWAQNPKIVSQFRGSHDLGNELLTGSSPRFNVFGNDFGWGRPIAVRSGPGNKFDGKLTVFPGAEEGSIDFEACLGTQTLQRIESDAEFFDVL</sequence>
<dbReference type="EMBL" id="BTGU01000002">
    <property type="protein sequence ID" value="GMN30232.1"/>
    <property type="molecule type" value="Genomic_DNA"/>
</dbReference>
<keyword evidence="3" id="KW-1185">Reference proteome</keyword>
<keyword evidence="1" id="KW-0808">Transferase</keyword>
<evidence type="ECO:0000313" key="3">
    <source>
        <dbReference type="Proteomes" id="UP001187192"/>
    </source>
</evidence>
<evidence type="ECO:0008006" key="4">
    <source>
        <dbReference type="Google" id="ProtNLM"/>
    </source>
</evidence>
<dbReference type="InterPro" id="IPR051283">
    <property type="entry name" value="Sec_Metabolite_Acyltrans"/>
</dbReference>
<reference evidence="2" key="1">
    <citation type="submission" date="2023-07" db="EMBL/GenBank/DDBJ databases">
        <title>draft genome sequence of fig (Ficus carica).</title>
        <authorList>
            <person name="Takahashi T."/>
            <person name="Nishimura K."/>
        </authorList>
    </citation>
    <scope>NUCLEOTIDE SEQUENCE</scope>
</reference>
<evidence type="ECO:0000313" key="2">
    <source>
        <dbReference type="EMBL" id="GMN30232.1"/>
    </source>
</evidence>